<dbReference type="RefSeq" id="WP_091177168.1">
    <property type="nucleotide sequence ID" value="NZ_FOFA01000001.1"/>
</dbReference>
<dbReference type="GO" id="GO:0035447">
    <property type="term" value="F:mycothiol synthase activity"/>
    <property type="evidence" value="ECO:0007669"/>
    <property type="project" value="UniProtKB-UniRule"/>
</dbReference>
<dbReference type="InterPro" id="IPR017813">
    <property type="entry name" value="Mycothiol_AcTrfase"/>
</dbReference>
<feature type="binding site" evidence="4">
    <location>
        <position position="276"/>
    </location>
    <ligand>
        <name>1D-myo-inositol 2-(L-cysteinylamino)-2-deoxy-alpha-D-glucopyranoside</name>
        <dbReference type="ChEBI" id="CHEBI:58887"/>
    </ligand>
</feature>
<comment type="subunit">
    <text evidence="4">Monomer.</text>
</comment>
<dbReference type="PANTHER" id="PTHR43617">
    <property type="entry name" value="L-AMINO ACID N-ACETYLTRANSFERASE"/>
    <property type="match status" value="1"/>
</dbReference>
<dbReference type="InterPro" id="IPR016181">
    <property type="entry name" value="Acyl_CoA_acyltransferase"/>
</dbReference>
<evidence type="ECO:0000256" key="3">
    <source>
        <dbReference type="ARBA" id="ARBA00023315"/>
    </source>
</evidence>
<dbReference type="Pfam" id="PF00583">
    <property type="entry name" value="Acetyltransf_1"/>
    <property type="match status" value="2"/>
</dbReference>
<dbReference type="EC" id="2.3.1.189" evidence="4"/>
<evidence type="ECO:0000313" key="7">
    <source>
        <dbReference type="Proteomes" id="UP000198504"/>
    </source>
</evidence>
<dbReference type="NCBIfam" id="TIGR03448">
    <property type="entry name" value="mycothiol_MshD"/>
    <property type="match status" value="1"/>
</dbReference>
<dbReference type="CDD" id="cd04301">
    <property type="entry name" value="NAT_SF"/>
    <property type="match status" value="1"/>
</dbReference>
<gene>
    <name evidence="4" type="primary">mshD</name>
    <name evidence="6" type="ORF">SAMN05421756_10168</name>
</gene>
<evidence type="ECO:0000256" key="4">
    <source>
        <dbReference type="HAMAP-Rule" id="MF_01698"/>
    </source>
</evidence>
<evidence type="ECO:0000256" key="2">
    <source>
        <dbReference type="ARBA" id="ARBA00022737"/>
    </source>
</evidence>
<dbReference type="PIRSF" id="PIRSF021524">
    <property type="entry name" value="MSH_acetyltransferase"/>
    <property type="match status" value="1"/>
</dbReference>
<dbReference type="AlphaFoldDB" id="A0A1H8Z2D8"/>
<comment type="function">
    <text evidence="4">Catalyzes the transfer of acetyl from acetyl-CoA to desacetylmycothiol (Cys-GlcN-Ins) to form mycothiol.</text>
</comment>
<evidence type="ECO:0000259" key="5">
    <source>
        <dbReference type="PROSITE" id="PS51186"/>
    </source>
</evidence>
<dbReference type="InterPro" id="IPR000182">
    <property type="entry name" value="GNAT_dom"/>
</dbReference>
<evidence type="ECO:0000313" key="6">
    <source>
        <dbReference type="EMBL" id="SEP58604.1"/>
    </source>
</evidence>
<dbReference type="GO" id="GO:0010125">
    <property type="term" value="P:mycothiol biosynthetic process"/>
    <property type="evidence" value="ECO:0007669"/>
    <property type="project" value="UniProtKB-UniRule"/>
</dbReference>
<protein>
    <recommendedName>
        <fullName evidence="4">Mycothiol acetyltransferase</fullName>
        <shortName evidence="4">MSH acetyltransferase</shortName>
        <ecNumber evidence="4">2.3.1.189</ecNumber>
    </recommendedName>
    <alternativeName>
        <fullName evidence="4">Mycothiol synthase</fullName>
    </alternativeName>
</protein>
<dbReference type="PROSITE" id="PS51186">
    <property type="entry name" value="GNAT"/>
    <property type="match status" value="2"/>
</dbReference>
<dbReference type="EMBL" id="FOFA01000001">
    <property type="protein sequence ID" value="SEP58604.1"/>
    <property type="molecule type" value="Genomic_DNA"/>
</dbReference>
<keyword evidence="3 4" id="KW-0012">Acyltransferase</keyword>
<feature type="domain" description="N-acetyltransferase" evidence="5">
    <location>
        <begin position="154"/>
        <end position="314"/>
    </location>
</feature>
<feature type="domain" description="N-acetyltransferase" evidence="5">
    <location>
        <begin position="8"/>
        <end position="148"/>
    </location>
</feature>
<dbReference type="Proteomes" id="UP000198504">
    <property type="component" value="Unassembled WGS sequence"/>
</dbReference>
<feature type="binding site" evidence="4">
    <location>
        <position position="238"/>
    </location>
    <ligand>
        <name>1D-myo-inositol 2-(L-cysteinylamino)-2-deoxy-alpha-D-glucopyranoside</name>
        <dbReference type="ChEBI" id="CHEBI:58887"/>
    </ligand>
</feature>
<comment type="catalytic activity">
    <reaction evidence="4">
        <text>1D-myo-inositol 2-(L-cysteinylamino)-2-deoxy-alpha-D-glucopyranoside + acetyl-CoA = mycothiol + CoA + H(+)</text>
        <dbReference type="Rhea" id="RHEA:26172"/>
        <dbReference type="ChEBI" id="CHEBI:15378"/>
        <dbReference type="ChEBI" id="CHEBI:16768"/>
        <dbReference type="ChEBI" id="CHEBI:57287"/>
        <dbReference type="ChEBI" id="CHEBI:57288"/>
        <dbReference type="ChEBI" id="CHEBI:58887"/>
        <dbReference type="EC" id="2.3.1.189"/>
    </reaction>
</comment>
<dbReference type="Gene3D" id="3.40.630.30">
    <property type="match status" value="1"/>
</dbReference>
<dbReference type="HAMAP" id="MF_01698">
    <property type="entry name" value="MshD"/>
    <property type="match status" value="1"/>
</dbReference>
<dbReference type="InterPro" id="IPR050276">
    <property type="entry name" value="MshD_Acetyltransferase"/>
</dbReference>
<keyword evidence="7" id="KW-1185">Reference proteome</keyword>
<dbReference type="STRING" id="1036181.SAMN05421756_10168"/>
<feature type="binding site" evidence="4">
    <location>
        <begin position="79"/>
        <end position="81"/>
    </location>
    <ligand>
        <name>acetyl-CoA</name>
        <dbReference type="ChEBI" id="CHEBI:57288"/>
        <label>1</label>
    </ligand>
</feature>
<comment type="caution">
    <text evidence="4">Lacks conserved residue(s) required for the propagation of feature annotation.</text>
</comment>
<name>A0A1H8Z2D8_9ACTN</name>
<dbReference type="GO" id="GO:0008999">
    <property type="term" value="F:protein-N-terminal-alanine acetyltransferase activity"/>
    <property type="evidence" value="ECO:0007669"/>
    <property type="project" value="TreeGrafter"/>
</dbReference>
<accession>A0A1H8Z2D8</accession>
<dbReference type="OrthoDB" id="3208058at2"/>
<feature type="binding site" evidence="4">
    <location>
        <position position="226"/>
    </location>
    <ligand>
        <name>1D-myo-inositol 2-(L-cysteinylamino)-2-deoxy-alpha-D-glucopyranoside</name>
        <dbReference type="ChEBI" id="CHEBI:58887"/>
    </ligand>
</feature>
<feature type="binding site" evidence="4">
    <location>
        <begin position="249"/>
        <end position="255"/>
    </location>
    <ligand>
        <name>acetyl-CoA</name>
        <dbReference type="ChEBI" id="CHEBI:57288"/>
        <label>2</label>
    </ligand>
</feature>
<proteinExistence type="inferred from homology"/>
<evidence type="ECO:0000256" key="1">
    <source>
        <dbReference type="ARBA" id="ARBA00022679"/>
    </source>
</evidence>
<organism evidence="6 7">
    <name type="scientific">Microlunatus flavus</name>
    <dbReference type="NCBI Taxonomy" id="1036181"/>
    <lineage>
        <taxon>Bacteria</taxon>
        <taxon>Bacillati</taxon>
        <taxon>Actinomycetota</taxon>
        <taxon>Actinomycetes</taxon>
        <taxon>Propionibacteriales</taxon>
        <taxon>Propionibacteriaceae</taxon>
        <taxon>Microlunatus</taxon>
    </lineage>
</organism>
<keyword evidence="2 4" id="KW-0677">Repeat</keyword>
<feature type="binding site" evidence="4">
    <location>
        <position position="181"/>
    </location>
    <ligand>
        <name>1D-myo-inositol 2-(L-cysteinylamino)-2-deoxy-alpha-D-glucopyranoside</name>
        <dbReference type="ChEBI" id="CHEBI:58887"/>
    </ligand>
</feature>
<feature type="binding site" evidence="4">
    <location>
        <position position="40"/>
    </location>
    <ligand>
        <name>1D-myo-inositol 2-(L-cysteinylamino)-2-deoxy-alpha-D-glucopyranoside</name>
        <dbReference type="ChEBI" id="CHEBI:58887"/>
    </ligand>
</feature>
<reference evidence="7" key="1">
    <citation type="submission" date="2016-10" db="EMBL/GenBank/DDBJ databases">
        <authorList>
            <person name="Varghese N."/>
            <person name="Submissions S."/>
        </authorList>
    </citation>
    <scope>NUCLEOTIDE SEQUENCE [LARGE SCALE GENOMIC DNA]</scope>
    <source>
        <strain evidence="7">CGMCC 4.6856</strain>
    </source>
</reference>
<dbReference type="SUPFAM" id="SSF55729">
    <property type="entry name" value="Acyl-CoA N-acyltransferases (Nat)"/>
    <property type="match status" value="1"/>
</dbReference>
<keyword evidence="1 4" id="KW-0808">Transferase</keyword>
<comment type="similarity">
    <text evidence="4">Belongs to the acetyltransferase family. MshD subfamily.</text>
</comment>
<dbReference type="PANTHER" id="PTHR43617:SF31">
    <property type="entry name" value="MYCOTHIOL ACETYLTRANSFERASE"/>
    <property type="match status" value="1"/>
</dbReference>
<feature type="binding site" evidence="4">
    <location>
        <begin position="242"/>
        <end position="244"/>
    </location>
    <ligand>
        <name>acetyl-CoA</name>
        <dbReference type="ChEBI" id="CHEBI:57288"/>
        <label>2</label>
    </ligand>
</feature>
<sequence length="314" mass="32823">MAAGDDELDLTDDPGRELFAQVEDLIAAAAASDGVPALNEAGVLALRHPHRGGTRHLVAAVDGDAVGYGQLASDGTGQVVVGPSYRRRGVGRRLVAALLEQAARQGLPLRVWALGNTPAAAGLAARTGLVAERVLLVMRRPLADLPAPVVPPGVVVTTFRPGADEDAWLHVNARAFAHHPEQGAIDREDLAERTAEPWFDPAGFFLARSVEDDAPGAPVLGFHWTKQHDAIGEPGLGEVYVLGVDPDAQGRGLAKALLLTGLAHLRDAGDETVELYVEADQAGPVGLYTAYGFTESSRDVMYAGPGPAGPASDR</sequence>